<evidence type="ECO:0000256" key="1">
    <source>
        <dbReference type="SAM" id="MobiDB-lite"/>
    </source>
</evidence>
<keyword evidence="2" id="KW-0812">Transmembrane</keyword>
<feature type="compositionally biased region" description="Polar residues" evidence="1">
    <location>
        <begin position="21"/>
        <end position="36"/>
    </location>
</feature>
<feature type="region of interest" description="Disordered" evidence="1">
    <location>
        <begin position="86"/>
        <end position="108"/>
    </location>
</feature>
<feature type="compositionally biased region" description="Low complexity" evidence="1">
    <location>
        <begin position="86"/>
        <end position="101"/>
    </location>
</feature>
<gene>
    <name evidence="3" type="ORF">BLA29_001379</name>
</gene>
<evidence type="ECO:0008006" key="5">
    <source>
        <dbReference type="Google" id="ProtNLM"/>
    </source>
</evidence>
<keyword evidence="2" id="KW-0472">Membrane</keyword>
<protein>
    <recommendedName>
        <fullName evidence="5">Gustatory receptor</fullName>
    </recommendedName>
</protein>
<feature type="transmembrane region" description="Helical" evidence="2">
    <location>
        <begin position="463"/>
        <end position="483"/>
    </location>
</feature>
<proteinExistence type="predicted"/>
<dbReference type="AlphaFoldDB" id="A0A1Y3BAD9"/>
<feature type="region of interest" description="Disordered" evidence="1">
    <location>
        <begin position="1"/>
        <end position="41"/>
    </location>
</feature>
<evidence type="ECO:0000256" key="2">
    <source>
        <dbReference type="SAM" id="Phobius"/>
    </source>
</evidence>
<keyword evidence="4" id="KW-1185">Reference proteome</keyword>
<feature type="transmembrane region" description="Helical" evidence="2">
    <location>
        <begin position="239"/>
        <end position="258"/>
    </location>
</feature>
<sequence>MVLSANNKVDVMGRPIRSPLNRLQSPNDSIKSNTSETSDKVRLNDDLLDMIITNNLKNITKTSSIMKNNNNDSTIMKNYLKTKPFNNNNDNLNKPKLKSPNIFNDADNNSNFMKKNTTRMNNNGNDLINNDNDPKKEMAAAAVGGNFNVNKEMSTMLDSNRVRMMSIYFNYSSVVSHAIKDWFDGTVRGKLGSEQILFDNILLFFAYLYCARNFMLAFIEDVELRAWLGEGERVRPFRQLVMVLTIWSVYLVAILRNFRPNISRKRPLSWLEPFRVLRGESTPKSFGLSEPMLNSWFEYSISMWRFYFGSAMMIFIIITLQTLGMLRHRWNGYHDPQSNNWYNMMLLFWSVVQILWAFLTATYTYICIVFFNSLCYYFRIRYEKVNEDIEIIINKRLKANERVALLHHILVEHNSLCLKVSEYNKFWSSHLMSTYFFLVAVICFSSFQAFFTANLVIVRLYMFGVSILAGYVITRVSVSAAIMSNRAHEPYGRLIRVTFEKYPVELQIQLRMFIQRTSGPTIGFYCLDVFEITYTTYASVFKRIHFHEI</sequence>
<accession>A0A1Y3BAD9</accession>
<keyword evidence="2" id="KW-1133">Transmembrane helix</keyword>
<dbReference type="OrthoDB" id="6511834at2759"/>
<dbReference type="Proteomes" id="UP000194236">
    <property type="component" value="Unassembled WGS sequence"/>
</dbReference>
<name>A0A1Y3BAD9_EURMA</name>
<feature type="transmembrane region" description="Helical" evidence="2">
    <location>
        <begin position="435"/>
        <end position="457"/>
    </location>
</feature>
<feature type="transmembrane region" description="Helical" evidence="2">
    <location>
        <begin position="197"/>
        <end position="219"/>
    </location>
</feature>
<comment type="caution">
    <text evidence="3">The sequence shown here is derived from an EMBL/GenBank/DDBJ whole genome shotgun (WGS) entry which is preliminary data.</text>
</comment>
<feature type="transmembrane region" description="Helical" evidence="2">
    <location>
        <begin position="346"/>
        <end position="371"/>
    </location>
</feature>
<reference evidence="3 4" key="1">
    <citation type="submission" date="2017-03" db="EMBL/GenBank/DDBJ databases">
        <title>Genome Survey of Euroglyphus maynei.</title>
        <authorList>
            <person name="Arlian L.G."/>
            <person name="Morgan M.S."/>
            <person name="Rider S.D."/>
        </authorList>
    </citation>
    <scope>NUCLEOTIDE SEQUENCE [LARGE SCALE GENOMIC DNA]</scope>
    <source>
        <strain evidence="3">Arlian Lab</strain>
        <tissue evidence="3">Whole body</tissue>
    </source>
</reference>
<feature type="transmembrane region" description="Helical" evidence="2">
    <location>
        <begin position="306"/>
        <end position="326"/>
    </location>
</feature>
<dbReference type="EMBL" id="MUJZ01034834">
    <property type="protein sequence ID" value="OTF76994.1"/>
    <property type="molecule type" value="Genomic_DNA"/>
</dbReference>
<evidence type="ECO:0000313" key="4">
    <source>
        <dbReference type="Proteomes" id="UP000194236"/>
    </source>
</evidence>
<evidence type="ECO:0000313" key="3">
    <source>
        <dbReference type="EMBL" id="OTF76994.1"/>
    </source>
</evidence>
<organism evidence="3 4">
    <name type="scientific">Euroglyphus maynei</name>
    <name type="common">Mayne's house dust mite</name>
    <dbReference type="NCBI Taxonomy" id="6958"/>
    <lineage>
        <taxon>Eukaryota</taxon>
        <taxon>Metazoa</taxon>
        <taxon>Ecdysozoa</taxon>
        <taxon>Arthropoda</taxon>
        <taxon>Chelicerata</taxon>
        <taxon>Arachnida</taxon>
        <taxon>Acari</taxon>
        <taxon>Acariformes</taxon>
        <taxon>Sarcoptiformes</taxon>
        <taxon>Astigmata</taxon>
        <taxon>Psoroptidia</taxon>
        <taxon>Analgoidea</taxon>
        <taxon>Pyroglyphidae</taxon>
        <taxon>Pyroglyphinae</taxon>
        <taxon>Euroglyphus</taxon>
    </lineage>
</organism>